<sequence length="234" mass="26732">MKFYCVLLLACLLSAGCALQSGELGEPLPLNVNTKNLPPLAAEFVTTISSDTTVNRARLVRSASAVEWFYLANNTGERWTKTTNDLWFYSKIFHADRQVIEYSPIDLNLLGIHQQWQAFAINPDILRVLTPIKYASDFHGWQSVLYTGEVNGVFYEVLWLPQVSLAARVTTMQGKQKTTTEVARLYVNENAPFSLSDTKRYRTIEYTDLGDMERDPFVLKIQHELFDHHGHSHF</sequence>
<dbReference type="Proteomes" id="UP000216101">
    <property type="component" value="Unassembled WGS sequence"/>
</dbReference>
<evidence type="ECO:0000256" key="1">
    <source>
        <dbReference type="SAM" id="SignalP"/>
    </source>
</evidence>
<gene>
    <name evidence="2" type="ORF">CBP51_18970</name>
</gene>
<dbReference type="AlphaFoldDB" id="A0A266Q215"/>
<dbReference type="EMBL" id="NHNI01000003">
    <property type="protein sequence ID" value="OZY83892.1"/>
    <property type="molecule type" value="Genomic_DNA"/>
</dbReference>
<comment type="caution">
    <text evidence="2">The sequence shown here is derived from an EMBL/GenBank/DDBJ whole genome shotgun (WGS) entry which is preliminary data.</text>
</comment>
<evidence type="ECO:0000313" key="2">
    <source>
        <dbReference type="EMBL" id="OZY83892.1"/>
    </source>
</evidence>
<organism evidence="2 3">
    <name type="scientific">Cellvibrio mixtus</name>
    <dbReference type="NCBI Taxonomy" id="39650"/>
    <lineage>
        <taxon>Bacteria</taxon>
        <taxon>Pseudomonadati</taxon>
        <taxon>Pseudomonadota</taxon>
        <taxon>Gammaproteobacteria</taxon>
        <taxon>Cellvibrionales</taxon>
        <taxon>Cellvibrionaceae</taxon>
        <taxon>Cellvibrio</taxon>
    </lineage>
</organism>
<dbReference type="RefSeq" id="WP_094986162.1">
    <property type="nucleotide sequence ID" value="NZ_NHNI01000003.1"/>
</dbReference>
<feature type="chain" id="PRO_5012537585" description="Outer membrane lipoprotein-sorting protein" evidence="1">
    <location>
        <begin position="21"/>
        <end position="234"/>
    </location>
</feature>
<reference evidence="3" key="1">
    <citation type="submission" date="2017-05" db="EMBL/GenBank/DDBJ databases">
        <authorList>
            <person name="Barney B.M."/>
        </authorList>
    </citation>
    <scope>NUCLEOTIDE SEQUENCE [LARGE SCALE GENOMIC DNA]</scope>
    <source>
        <strain evidence="3">PSBB022</strain>
    </source>
</reference>
<feature type="signal peptide" evidence="1">
    <location>
        <begin position="1"/>
        <end position="20"/>
    </location>
</feature>
<keyword evidence="3" id="KW-1185">Reference proteome</keyword>
<protein>
    <recommendedName>
        <fullName evidence="4">Outer membrane lipoprotein-sorting protein</fullName>
    </recommendedName>
</protein>
<proteinExistence type="predicted"/>
<evidence type="ECO:0008006" key="4">
    <source>
        <dbReference type="Google" id="ProtNLM"/>
    </source>
</evidence>
<accession>A0A266Q215</accession>
<name>A0A266Q215_9GAMM</name>
<keyword evidence="1" id="KW-0732">Signal</keyword>
<dbReference type="PROSITE" id="PS51257">
    <property type="entry name" value="PROKAR_LIPOPROTEIN"/>
    <property type="match status" value="1"/>
</dbReference>
<evidence type="ECO:0000313" key="3">
    <source>
        <dbReference type="Proteomes" id="UP000216101"/>
    </source>
</evidence>